<dbReference type="EC" id="3.2.1.2" evidence="3 8"/>
<dbReference type="PROSITE" id="PS00506">
    <property type="entry name" value="BETA_AMYLASE_1"/>
    <property type="match status" value="1"/>
</dbReference>
<evidence type="ECO:0000256" key="7">
    <source>
        <dbReference type="ARBA" id="ARBA00023326"/>
    </source>
</evidence>
<comment type="caution">
    <text evidence="10">The sequence shown here is derived from an EMBL/GenBank/DDBJ whole genome shotgun (WGS) entry which is preliminary data.</text>
</comment>
<comment type="similarity">
    <text evidence="2 8">Belongs to the glycosyl hydrolase 14 family.</text>
</comment>
<evidence type="ECO:0000256" key="9">
    <source>
        <dbReference type="SAM" id="SignalP"/>
    </source>
</evidence>
<evidence type="ECO:0000256" key="1">
    <source>
        <dbReference type="ARBA" id="ARBA00000546"/>
    </source>
</evidence>
<dbReference type="RefSeq" id="WP_290280496.1">
    <property type="nucleotide sequence ID" value="NZ_JAUFQI010000001.1"/>
</dbReference>
<evidence type="ECO:0000313" key="10">
    <source>
        <dbReference type="EMBL" id="MFC3700800.1"/>
    </source>
</evidence>
<evidence type="ECO:0000256" key="4">
    <source>
        <dbReference type="ARBA" id="ARBA00022801"/>
    </source>
</evidence>
<dbReference type="PANTHER" id="PTHR31352:SF1">
    <property type="entry name" value="BETA-AMYLASE 3, CHLOROPLASTIC"/>
    <property type="match status" value="1"/>
</dbReference>
<keyword evidence="5 8" id="KW-0119">Carbohydrate metabolism</keyword>
<dbReference type="Pfam" id="PF01373">
    <property type="entry name" value="Glyco_hydro_14"/>
    <property type="match status" value="1"/>
</dbReference>
<keyword evidence="4 8" id="KW-0378">Hydrolase</keyword>
<evidence type="ECO:0000256" key="5">
    <source>
        <dbReference type="ARBA" id="ARBA00023277"/>
    </source>
</evidence>
<dbReference type="Gene3D" id="3.20.20.80">
    <property type="entry name" value="Glycosidases"/>
    <property type="match status" value="1"/>
</dbReference>
<protein>
    <recommendedName>
        <fullName evidence="3 8">Beta-amylase</fullName>
        <ecNumber evidence="3 8">3.2.1.2</ecNumber>
    </recommendedName>
</protein>
<keyword evidence="11" id="KW-1185">Reference proteome</keyword>
<keyword evidence="9" id="KW-0732">Signal</keyword>
<dbReference type="EMBL" id="JBHRYN010000007">
    <property type="protein sequence ID" value="MFC3700800.1"/>
    <property type="molecule type" value="Genomic_DNA"/>
</dbReference>
<sequence>MKTHMKKIALAMTLAVTATAWADNATSAAVMAPLEVNNWSEFENQLASVKSIGVTGVSVDVWWGKVEANGDQQFDWSYYDTIFQKIENAGLHIIPIMSFHQCGGNVGDDCNIPIPSWIWNKYTNQGVSASDLKYKSEYGNESVETVSLWRDDYVLSEYKEFMEAFEAHYASKANLIDEVNVSMGPAGELRYPSYNAHDGGLTGYPTRGGFQAYSEPAKQDFRNWAIAKYGSVSGVSNNWGVALNSANDINPPSNAGSFINNGDQYNTAYGRDFIRWYHDALMDHGYRMMDNAILAFDGAFANVELGFKIPGIHWKMSASDNTKRSAEMAAGLIPSDVDLNSASTGYGYGDIVGVAASYNNHPRDVVLHFTALEMNDDPNGGGQSLAQSLVFWVANEAAAQGVSIKGENALSGGVTYDGGWDNIVNAFTYASYSGMTVLRINQVASGTGNYRYQQFINQFLVEAPNGGDWQRTVIFMFGTTTTGQDMFIRGGLDHNYANTNLGKNCSTSNYECAMPIRHNNLRNSTTAGWKGGDQYLDWYGIEASQGSGAVGTALDWTTNNASNSATVAADGYGYEPLNTYGDHYWMLDVEMDCSATVNGWFELKSYISNGPGWEADVAQAGTPYNSGNHFAQCGKINVFQRNSSSATIGTF</sequence>
<gene>
    <name evidence="10" type="ORF">ACFOND_04030</name>
</gene>
<comment type="catalytic activity">
    <reaction evidence="1 8">
        <text>Hydrolysis of (1-&gt;4)-alpha-D-glucosidic linkages in polysaccharides so as to remove successive maltose units from the non-reducing ends of the chains.</text>
        <dbReference type="EC" id="3.2.1.2"/>
    </reaction>
</comment>
<evidence type="ECO:0000256" key="3">
    <source>
        <dbReference type="ARBA" id="ARBA00012594"/>
    </source>
</evidence>
<dbReference type="InterPro" id="IPR017853">
    <property type="entry name" value="GH"/>
</dbReference>
<dbReference type="InterPro" id="IPR001554">
    <property type="entry name" value="Glyco_hydro_14"/>
</dbReference>
<organism evidence="10 11">
    <name type="scientific">Reinekea marina</name>
    <dbReference type="NCBI Taxonomy" id="1310421"/>
    <lineage>
        <taxon>Bacteria</taxon>
        <taxon>Pseudomonadati</taxon>
        <taxon>Pseudomonadota</taxon>
        <taxon>Gammaproteobacteria</taxon>
        <taxon>Oceanospirillales</taxon>
        <taxon>Saccharospirillaceae</taxon>
        <taxon>Reinekea</taxon>
    </lineage>
</organism>
<keyword evidence="6 8" id="KW-0326">Glycosidase</keyword>
<accession>A0ABV7WNA5</accession>
<dbReference type="Proteomes" id="UP001595710">
    <property type="component" value="Unassembled WGS sequence"/>
</dbReference>
<evidence type="ECO:0000256" key="8">
    <source>
        <dbReference type="RuleBase" id="RU000509"/>
    </source>
</evidence>
<dbReference type="PANTHER" id="PTHR31352">
    <property type="entry name" value="BETA-AMYLASE 1, CHLOROPLASTIC"/>
    <property type="match status" value="1"/>
</dbReference>
<dbReference type="InterPro" id="IPR018238">
    <property type="entry name" value="Glyco_hydro_14_CS"/>
</dbReference>
<evidence type="ECO:0000256" key="2">
    <source>
        <dbReference type="ARBA" id="ARBA00005652"/>
    </source>
</evidence>
<dbReference type="SUPFAM" id="SSF51445">
    <property type="entry name" value="(Trans)glycosidases"/>
    <property type="match status" value="1"/>
</dbReference>
<dbReference type="PRINTS" id="PR00750">
    <property type="entry name" value="BETAAMYLASE"/>
</dbReference>
<name>A0ABV7WNA5_9GAMM</name>
<keyword evidence="7 8" id="KW-0624">Polysaccharide degradation</keyword>
<feature type="chain" id="PRO_5047067124" description="Beta-amylase" evidence="9">
    <location>
        <begin position="23"/>
        <end position="651"/>
    </location>
</feature>
<dbReference type="PROSITE" id="PS00679">
    <property type="entry name" value="BETA_AMYLASE_2"/>
    <property type="match status" value="1"/>
</dbReference>
<evidence type="ECO:0000256" key="6">
    <source>
        <dbReference type="ARBA" id="ARBA00023295"/>
    </source>
</evidence>
<proteinExistence type="inferred from homology"/>
<feature type="signal peptide" evidence="9">
    <location>
        <begin position="1"/>
        <end position="22"/>
    </location>
</feature>
<reference evidence="11" key="1">
    <citation type="journal article" date="2019" name="Int. J. Syst. Evol. Microbiol.">
        <title>The Global Catalogue of Microorganisms (GCM) 10K type strain sequencing project: providing services to taxonomists for standard genome sequencing and annotation.</title>
        <authorList>
            <consortium name="The Broad Institute Genomics Platform"/>
            <consortium name="The Broad Institute Genome Sequencing Center for Infectious Disease"/>
            <person name="Wu L."/>
            <person name="Ma J."/>
        </authorList>
    </citation>
    <scope>NUCLEOTIDE SEQUENCE [LARGE SCALE GENOMIC DNA]</scope>
    <source>
        <strain evidence="11">CECT 8288</strain>
    </source>
</reference>
<evidence type="ECO:0000313" key="11">
    <source>
        <dbReference type="Proteomes" id="UP001595710"/>
    </source>
</evidence>